<gene>
    <name evidence="1" type="ORF">SVIM_LOCUS235910</name>
</gene>
<reference evidence="1" key="1">
    <citation type="submission" date="2019-03" db="EMBL/GenBank/DDBJ databases">
        <authorList>
            <person name="Mank J."/>
            <person name="Almeida P."/>
        </authorList>
    </citation>
    <scope>NUCLEOTIDE SEQUENCE</scope>
    <source>
        <strain evidence="1">78183</strain>
    </source>
</reference>
<evidence type="ECO:0000313" key="1">
    <source>
        <dbReference type="EMBL" id="VFU40746.1"/>
    </source>
</evidence>
<dbReference type="PANTHER" id="PTHR11439">
    <property type="entry name" value="GAG-POL-RELATED RETROTRANSPOSON"/>
    <property type="match status" value="1"/>
</dbReference>
<sequence length="406" mass="45606">MECGIEDNILTLQKCLEYLKTDLKNTQLEAMPKLYNLSKLFVTEKSWIGLALFDTENTYSRMFGELLVYSFFFAPLLVWKLGLHLLAEKTVKKKFKESKEACWNWDLREADHLITSALVLAAKRTGDKSSIERTSDTIVLKVRSLSDVYERCNLVHAEPTNYTKAKLGRQSIVPNNNKARLDISSWIAVTILDLTYQCSFGSSQESAEVYQRATDIGIWYTKIEEVKLNGYTYSDWEGSEQYVGMQKTKAQSTAEVEYISIAAAANQAIWLNKLLTNIGQGQSSPIDLYCDNKFAIAIDENPGTKHINELQTPSFVLRNSNLLVGSGLEPIGLRESWVRGLVDKGKDASPHCTLPKGASKVTEVCVAVATTVVMASLESVDGRFTVVIRVVEWALTVERENLIKRF</sequence>
<dbReference type="EMBL" id="CAADRP010001552">
    <property type="protein sequence ID" value="VFU40746.1"/>
    <property type="molecule type" value="Genomic_DNA"/>
</dbReference>
<evidence type="ECO:0008006" key="2">
    <source>
        <dbReference type="Google" id="ProtNLM"/>
    </source>
</evidence>
<dbReference type="AlphaFoldDB" id="A0A6N2LIG7"/>
<dbReference type="CDD" id="cd09272">
    <property type="entry name" value="RNase_HI_RT_Ty1"/>
    <property type="match status" value="1"/>
</dbReference>
<proteinExistence type="predicted"/>
<name>A0A6N2LIG7_SALVM</name>
<protein>
    <recommendedName>
        <fullName evidence="2">Reverse transcriptase Ty1/copia-type domain-containing protein</fullName>
    </recommendedName>
</protein>
<dbReference type="PANTHER" id="PTHR11439:SF502">
    <property type="entry name" value="SECRETED RXLR EFFECTOR PROTEIN 161-LIKE"/>
    <property type="match status" value="1"/>
</dbReference>
<organism evidence="1">
    <name type="scientific">Salix viminalis</name>
    <name type="common">Common osier</name>
    <name type="synonym">Basket willow</name>
    <dbReference type="NCBI Taxonomy" id="40686"/>
    <lineage>
        <taxon>Eukaryota</taxon>
        <taxon>Viridiplantae</taxon>
        <taxon>Streptophyta</taxon>
        <taxon>Embryophyta</taxon>
        <taxon>Tracheophyta</taxon>
        <taxon>Spermatophyta</taxon>
        <taxon>Magnoliopsida</taxon>
        <taxon>eudicotyledons</taxon>
        <taxon>Gunneridae</taxon>
        <taxon>Pentapetalae</taxon>
        <taxon>rosids</taxon>
        <taxon>fabids</taxon>
        <taxon>Malpighiales</taxon>
        <taxon>Salicaceae</taxon>
        <taxon>Saliceae</taxon>
        <taxon>Salix</taxon>
    </lineage>
</organism>
<accession>A0A6N2LIG7</accession>